<dbReference type="Gene3D" id="3.10.50.10">
    <property type="match status" value="1"/>
</dbReference>
<proteinExistence type="inferred from homology"/>
<dbReference type="InterPro" id="IPR001223">
    <property type="entry name" value="Glyco_hydro18_cat"/>
</dbReference>
<evidence type="ECO:0000313" key="9">
    <source>
        <dbReference type="EMBL" id="KAK9100365.1"/>
    </source>
</evidence>
<keyword evidence="4" id="KW-0325">Glycoprotein</keyword>
<comment type="similarity">
    <text evidence="1">Belongs to the glycosyl hydrolase 18 family. Chitinase class V subfamily.</text>
</comment>
<keyword evidence="3 6" id="KW-0378">Hydrolase</keyword>
<feature type="region of interest" description="Disordered" evidence="7">
    <location>
        <begin position="45"/>
        <end position="106"/>
    </location>
</feature>
<feature type="domain" description="GH18" evidence="8">
    <location>
        <begin position="115"/>
        <end position="459"/>
    </location>
</feature>
<dbReference type="InterPro" id="IPR011583">
    <property type="entry name" value="Chitinase_II/V-like_cat"/>
</dbReference>
<dbReference type="InterPro" id="IPR001579">
    <property type="entry name" value="Glyco_hydro_18_chit_AS"/>
</dbReference>
<keyword evidence="10" id="KW-1185">Reference proteome</keyword>
<dbReference type="GO" id="GO:0005576">
    <property type="term" value="C:extracellular region"/>
    <property type="evidence" value="ECO:0007669"/>
    <property type="project" value="TreeGrafter"/>
</dbReference>
<accession>A0AAP0HXU1</accession>
<dbReference type="SUPFAM" id="SSF54556">
    <property type="entry name" value="Chitinase insertion domain"/>
    <property type="match status" value="1"/>
</dbReference>
<organism evidence="9 10">
    <name type="scientific">Stephania cephalantha</name>
    <dbReference type="NCBI Taxonomy" id="152367"/>
    <lineage>
        <taxon>Eukaryota</taxon>
        <taxon>Viridiplantae</taxon>
        <taxon>Streptophyta</taxon>
        <taxon>Embryophyta</taxon>
        <taxon>Tracheophyta</taxon>
        <taxon>Spermatophyta</taxon>
        <taxon>Magnoliopsida</taxon>
        <taxon>Ranunculales</taxon>
        <taxon>Menispermaceae</taxon>
        <taxon>Menispermoideae</taxon>
        <taxon>Cissampelideae</taxon>
        <taxon>Stephania</taxon>
    </lineage>
</organism>
<dbReference type="GO" id="GO:0006032">
    <property type="term" value="P:chitin catabolic process"/>
    <property type="evidence" value="ECO:0007669"/>
    <property type="project" value="TreeGrafter"/>
</dbReference>
<sequence length="459" mass="49985">MISLSLSQYHLTNMAGQHQSPLFLITITSLSFMFSIASSTSSLSPTSWSTPPSSSSIPSHPASNSQPPQEAFAPISIPPQPSQEPMVPISSPPSPSPMPLPPQPPPPLAPYNISGLKGAYWPSFNNFPIFSINTSLFTHIFYAFLLPDPITYQLSLTPNDLQFLPQFSPTLKSLNPSIKTILSIGGAGNNQTVFSAIASCGSHRATFINSAIAIARRFGFDGLDLDWEFPTNQGDMNNLGLLYQEWRNALYLEATVTGRARLSLSTAVYFMTSFFLDPVVRTYPAQLMGQYLDWISPMCFDYHGSWSNLTGAHAALYDPNSNISTSSGIYSWIAGGVPPAKLVVGLALYGRTWELKDPGVNGVGAPAIGAGPGFEGAMVYADIVEFNMVRKASVVYDQNLVSVYSYSGDAWIGYEDPSTIEKRVQFAKTHGLGGYFFWALGQDKDWSITARASASWEKY</sequence>
<dbReference type="Pfam" id="PF00704">
    <property type="entry name" value="Glyco_hydro_18"/>
    <property type="match status" value="1"/>
</dbReference>
<dbReference type="SMART" id="SM00636">
    <property type="entry name" value="Glyco_18"/>
    <property type="match status" value="1"/>
</dbReference>
<dbReference type="GO" id="GO:0008061">
    <property type="term" value="F:chitin binding"/>
    <property type="evidence" value="ECO:0007669"/>
    <property type="project" value="InterPro"/>
</dbReference>
<dbReference type="Gene3D" id="3.20.20.80">
    <property type="entry name" value="Glycosidases"/>
    <property type="match status" value="1"/>
</dbReference>
<keyword evidence="5 6" id="KW-0326">Glycosidase</keyword>
<evidence type="ECO:0000256" key="5">
    <source>
        <dbReference type="ARBA" id="ARBA00023295"/>
    </source>
</evidence>
<dbReference type="AlphaFoldDB" id="A0AAP0HXU1"/>
<feature type="compositionally biased region" description="Low complexity" evidence="7">
    <location>
        <begin position="45"/>
        <end position="65"/>
    </location>
</feature>
<evidence type="ECO:0000313" key="10">
    <source>
        <dbReference type="Proteomes" id="UP001419268"/>
    </source>
</evidence>
<evidence type="ECO:0000256" key="7">
    <source>
        <dbReference type="SAM" id="MobiDB-lite"/>
    </source>
</evidence>
<dbReference type="GO" id="GO:0004568">
    <property type="term" value="F:chitinase activity"/>
    <property type="evidence" value="ECO:0007669"/>
    <property type="project" value="TreeGrafter"/>
</dbReference>
<dbReference type="GO" id="GO:0005975">
    <property type="term" value="P:carbohydrate metabolic process"/>
    <property type="evidence" value="ECO:0007669"/>
    <property type="project" value="InterPro"/>
</dbReference>
<gene>
    <name evidence="9" type="ORF">Scep_023795</name>
</gene>
<feature type="compositionally biased region" description="Pro residues" evidence="7">
    <location>
        <begin position="90"/>
        <end position="106"/>
    </location>
</feature>
<dbReference type="Proteomes" id="UP001419268">
    <property type="component" value="Unassembled WGS sequence"/>
</dbReference>
<dbReference type="PROSITE" id="PS51910">
    <property type="entry name" value="GH18_2"/>
    <property type="match status" value="1"/>
</dbReference>
<dbReference type="CDD" id="cd02879">
    <property type="entry name" value="GH18_plant_chitinase_class_V"/>
    <property type="match status" value="1"/>
</dbReference>
<comment type="caution">
    <text evidence="9">The sequence shown here is derived from an EMBL/GenBank/DDBJ whole genome shotgun (WGS) entry which is preliminary data.</text>
</comment>
<keyword evidence="2" id="KW-0732">Signal</keyword>
<dbReference type="EMBL" id="JBBNAG010000010">
    <property type="protein sequence ID" value="KAK9100365.1"/>
    <property type="molecule type" value="Genomic_DNA"/>
</dbReference>
<evidence type="ECO:0000256" key="6">
    <source>
        <dbReference type="RuleBase" id="RU000489"/>
    </source>
</evidence>
<dbReference type="PANTHER" id="PTHR11177:SF317">
    <property type="entry name" value="CHITINASE 12-RELATED"/>
    <property type="match status" value="1"/>
</dbReference>
<dbReference type="SUPFAM" id="SSF51445">
    <property type="entry name" value="(Trans)glycosidases"/>
    <property type="match status" value="1"/>
</dbReference>
<dbReference type="InterPro" id="IPR050314">
    <property type="entry name" value="Glycosyl_Hydrlase_18"/>
</dbReference>
<name>A0AAP0HXU1_9MAGN</name>
<evidence type="ECO:0000259" key="8">
    <source>
        <dbReference type="PROSITE" id="PS51910"/>
    </source>
</evidence>
<dbReference type="InterPro" id="IPR017853">
    <property type="entry name" value="GH"/>
</dbReference>
<dbReference type="InterPro" id="IPR029070">
    <property type="entry name" value="Chitinase_insertion_sf"/>
</dbReference>
<evidence type="ECO:0000256" key="1">
    <source>
        <dbReference type="ARBA" id="ARBA00008682"/>
    </source>
</evidence>
<dbReference type="PROSITE" id="PS01095">
    <property type="entry name" value="GH18_1"/>
    <property type="match status" value="1"/>
</dbReference>
<protein>
    <recommendedName>
        <fullName evidence="8">GH18 domain-containing protein</fullName>
    </recommendedName>
</protein>
<dbReference type="PANTHER" id="PTHR11177">
    <property type="entry name" value="CHITINASE"/>
    <property type="match status" value="1"/>
</dbReference>
<dbReference type="FunFam" id="3.10.50.10:FF:000003">
    <property type="entry name" value="Class V chitinase CHIT5b"/>
    <property type="match status" value="1"/>
</dbReference>
<evidence type="ECO:0000256" key="2">
    <source>
        <dbReference type="ARBA" id="ARBA00022729"/>
    </source>
</evidence>
<reference evidence="9 10" key="1">
    <citation type="submission" date="2024-01" db="EMBL/GenBank/DDBJ databases">
        <title>Genome assemblies of Stephania.</title>
        <authorList>
            <person name="Yang L."/>
        </authorList>
    </citation>
    <scope>NUCLEOTIDE SEQUENCE [LARGE SCALE GENOMIC DNA]</scope>
    <source>
        <strain evidence="9">JXDWG</strain>
        <tissue evidence="9">Leaf</tissue>
    </source>
</reference>
<evidence type="ECO:0000256" key="4">
    <source>
        <dbReference type="ARBA" id="ARBA00023180"/>
    </source>
</evidence>
<evidence type="ECO:0000256" key="3">
    <source>
        <dbReference type="ARBA" id="ARBA00022801"/>
    </source>
</evidence>